<feature type="domain" description="RsbT co-antagonist protein RsbRD N-terminal" evidence="3">
    <location>
        <begin position="62"/>
        <end position="203"/>
    </location>
</feature>
<protein>
    <submittedName>
        <fullName evidence="5">PucR family transcriptional regulator</fullName>
    </submittedName>
</protein>
<dbReference type="RefSeq" id="WP_345401821.1">
    <property type="nucleotide sequence ID" value="NZ_BAABLA010000107.1"/>
</dbReference>
<dbReference type="InterPro" id="IPR025736">
    <property type="entry name" value="PucR_C-HTH_dom"/>
</dbReference>
<dbReference type="InterPro" id="IPR042070">
    <property type="entry name" value="PucR_C-HTH_sf"/>
</dbReference>
<comment type="caution">
    <text evidence="5">The sequence shown here is derived from an EMBL/GenBank/DDBJ whole genome shotgun (WGS) entry which is preliminary data.</text>
</comment>
<proteinExistence type="inferred from homology"/>
<evidence type="ECO:0000256" key="1">
    <source>
        <dbReference type="ARBA" id="ARBA00006754"/>
    </source>
</evidence>
<dbReference type="PANTHER" id="PTHR33744">
    <property type="entry name" value="CARBOHYDRATE DIACID REGULATOR"/>
    <property type="match status" value="1"/>
</dbReference>
<dbReference type="InterPro" id="IPR051448">
    <property type="entry name" value="CdaR-like_regulators"/>
</dbReference>
<dbReference type="Pfam" id="PF14361">
    <property type="entry name" value="RsbRD_N"/>
    <property type="match status" value="1"/>
</dbReference>
<dbReference type="InterPro" id="IPR025751">
    <property type="entry name" value="RsbRD_N_dom"/>
</dbReference>
<dbReference type="EMBL" id="JBHSXX010000001">
    <property type="protein sequence ID" value="MFC6870498.1"/>
    <property type="molecule type" value="Genomic_DNA"/>
</dbReference>
<dbReference type="Gene3D" id="1.10.10.2840">
    <property type="entry name" value="PucR C-terminal helix-turn-helix domain"/>
    <property type="match status" value="1"/>
</dbReference>
<evidence type="ECO:0000259" key="2">
    <source>
        <dbReference type="Pfam" id="PF13556"/>
    </source>
</evidence>
<dbReference type="PANTHER" id="PTHR33744:SF1">
    <property type="entry name" value="DNA-BINDING TRANSCRIPTIONAL ACTIVATOR ADER"/>
    <property type="match status" value="1"/>
</dbReference>
<feature type="domain" description="PucR C-terminal helix-turn-helix" evidence="2">
    <location>
        <begin position="393"/>
        <end position="447"/>
    </location>
</feature>
<keyword evidence="6" id="KW-1185">Reference proteome</keyword>
<evidence type="ECO:0000259" key="3">
    <source>
        <dbReference type="Pfam" id="PF14361"/>
    </source>
</evidence>
<evidence type="ECO:0000313" key="5">
    <source>
        <dbReference type="EMBL" id="MFC6870498.1"/>
    </source>
</evidence>
<sequence>MAREALELSGRIAFVVLYRAANTGADRGRERGRMAGRISQRDVLEWVERDAASMLREDLVSELTEQVTAELAAEVPEVAADIGIRRDLDVSTHDLLWSYLVQAAKDPQADMTFPPAAVELARTLAVRGHDVSLLLRMYRVGQRVFWARLMRIVTDRIEDAELRMAVLEFLWERVSRALERNIDLLVDTHTEESERRLRGALVRRTETVHAILRGESIDVSAASEQLGHNLLRHQTALVLWARESAGEPDPSEQLESLAGEAAAALGCLRPLAVRSSARVVWAWLAGSGELPLDRLRELDALRRSDSLRIAVGTAARGLAGFRASHREALRAQRVAAASVRGEPVTCYRDVELLSCLSADEEAMRAMVRRSLGGLAGDSGASQAGGTNDAVARLRTTALAYLDAGGARAAAAALGVHKNTVLYRLRQVEGLLGHPLDADPLGLHLALLLADRFGPRALP</sequence>
<evidence type="ECO:0000259" key="4">
    <source>
        <dbReference type="Pfam" id="PF17853"/>
    </source>
</evidence>
<dbReference type="Pfam" id="PF17853">
    <property type="entry name" value="GGDEF_2"/>
    <property type="match status" value="1"/>
</dbReference>
<organism evidence="5 6">
    <name type="scientific">Haloechinothrix salitolerans</name>
    <dbReference type="NCBI Taxonomy" id="926830"/>
    <lineage>
        <taxon>Bacteria</taxon>
        <taxon>Bacillati</taxon>
        <taxon>Actinomycetota</taxon>
        <taxon>Actinomycetes</taxon>
        <taxon>Pseudonocardiales</taxon>
        <taxon>Pseudonocardiaceae</taxon>
        <taxon>Haloechinothrix</taxon>
    </lineage>
</organism>
<dbReference type="Proteomes" id="UP001596337">
    <property type="component" value="Unassembled WGS sequence"/>
</dbReference>
<name>A0ABW2C7K7_9PSEU</name>
<evidence type="ECO:0000313" key="6">
    <source>
        <dbReference type="Proteomes" id="UP001596337"/>
    </source>
</evidence>
<reference evidence="6" key="1">
    <citation type="journal article" date="2019" name="Int. J. Syst. Evol. Microbiol.">
        <title>The Global Catalogue of Microorganisms (GCM) 10K type strain sequencing project: providing services to taxonomists for standard genome sequencing and annotation.</title>
        <authorList>
            <consortium name="The Broad Institute Genomics Platform"/>
            <consortium name="The Broad Institute Genome Sequencing Center for Infectious Disease"/>
            <person name="Wu L."/>
            <person name="Ma J."/>
        </authorList>
    </citation>
    <scope>NUCLEOTIDE SEQUENCE [LARGE SCALE GENOMIC DNA]</scope>
    <source>
        <strain evidence="6">KCTC 32255</strain>
    </source>
</reference>
<gene>
    <name evidence="5" type="ORF">ACFQGD_25515</name>
</gene>
<dbReference type="Pfam" id="PF13556">
    <property type="entry name" value="HTH_30"/>
    <property type="match status" value="1"/>
</dbReference>
<accession>A0ABW2C7K7</accession>
<comment type="similarity">
    <text evidence="1">Belongs to the CdaR family.</text>
</comment>
<feature type="domain" description="CdaR GGDEF-like" evidence="4">
    <location>
        <begin position="216"/>
        <end position="334"/>
    </location>
</feature>
<dbReference type="InterPro" id="IPR041522">
    <property type="entry name" value="CdaR_GGDEF"/>
</dbReference>